<dbReference type="AlphaFoldDB" id="A0A0E2Z8Y2"/>
<sequence length="265" mass="30102">MAGKDEKTKQTKPKKQGTIKQIITIFKYTHKEDKMLPALIAGAFLVPVIVFVILGIIFRWTVLTWVFLMLIAIMLGMLLSTIVLTRRADMVGYKQLDGKTGAAISVLRNINKAGFNFPEQPVWVDPRTKDAIWRGTGYNGIYLLGEGDYDRVKRAMDRQEQSIKSVTAGSQIPVYRVMVGNGQGQVPLKKLRSNIIRRKAYRPTHHKNALLAKIHPRERFILTKAELEKLNARLRTLQTKNGMGIPKGIDPTRMQHVSRRAMRGR</sequence>
<proteinExistence type="predicted"/>
<keyword evidence="2" id="KW-0812">Transmembrane</keyword>
<dbReference type="RefSeq" id="WP_003819509.1">
    <property type="nucleotide sequence ID" value="NZ_AP018132.1"/>
</dbReference>
<keyword evidence="2" id="KW-1133">Transmembrane helix</keyword>
<feature type="region of interest" description="Disordered" evidence="1">
    <location>
        <begin position="241"/>
        <end position="265"/>
    </location>
</feature>
<dbReference type="InterPro" id="IPR025445">
    <property type="entry name" value="DUF4191"/>
</dbReference>
<feature type="transmembrane region" description="Helical" evidence="2">
    <location>
        <begin position="64"/>
        <end position="84"/>
    </location>
</feature>
<name>A0A0E2Z8Y2_BIFBI</name>
<gene>
    <name evidence="3" type="ORF">DW137_00385</name>
</gene>
<organism evidence="3 4">
    <name type="scientific">Bifidobacterium bifidum</name>
    <dbReference type="NCBI Taxonomy" id="1681"/>
    <lineage>
        <taxon>Bacteria</taxon>
        <taxon>Bacillati</taxon>
        <taxon>Actinomycetota</taxon>
        <taxon>Actinomycetes</taxon>
        <taxon>Bifidobacteriales</taxon>
        <taxon>Bifidobacteriaceae</taxon>
        <taxon>Bifidobacterium</taxon>
    </lineage>
</organism>
<evidence type="ECO:0000256" key="1">
    <source>
        <dbReference type="SAM" id="MobiDB-lite"/>
    </source>
</evidence>
<evidence type="ECO:0000313" key="4">
    <source>
        <dbReference type="Proteomes" id="UP000283727"/>
    </source>
</evidence>
<evidence type="ECO:0000256" key="2">
    <source>
        <dbReference type="SAM" id="Phobius"/>
    </source>
</evidence>
<feature type="transmembrane region" description="Helical" evidence="2">
    <location>
        <begin position="36"/>
        <end position="58"/>
    </location>
</feature>
<accession>A0A0E2Z8Y2</accession>
<reference evidence="3 4" key="1">
    <citation type="submission" date="2018-08" db="EMBL/GenBank/DDBJ databases">
        <title>A genome reference for cultivated species of the human gut microbiota.</title>
        <authorList>
            <person name="Zou Y."/>
            <person name="Xue W."/>
            <person name="Luo G."/>
        </authorList>
    </citation>
    <scope>NUCLEOTIDE SEQUENCE [LARGE SCALE GENOMIC DNA]</scope>
    <source>
        <strain evidence="3 4">AM12-10</strain>
    </source>
</reference>
<protein>
    <submittedName>
        <fullName evidence="3">DUF4191 domain-containing protein</fullName>
    </submittedName>
</protein>
<comment type="caution">
    <text evidence="3">The sequence shown here is derived from an EMBL/GenBank/DDBJ whole genome shotgun (WGS) entry which is preliminary data.</text>
</comment>
<keyword evidence="2" id="KW-0472">Membrane</keyword>
<dbReference type="Pfam" id="PF13829">
    <property type="entry name" value="DUF4191"/>
    <property type="match status" value="1"/>
</dbReference>
<feature type="compositionally biased region" description="Basic residues" evidence="1">
    <location>
        <begin position="256"/>
        <end position="265"/>
    </location>
</feature>
<dbReference type="Proteomes" id="UP000283727">
    <property type="component" value="Unassembled WGS sequence"/>
</dbReference>
<evidence type="ECO:0000313" key="3">
    <source>
        <dbReference type="EMBL" id="RHJ24568.1"/>
    </source>
</evidence>
<dbReference type="EMBL" id="QRLR01000001">
    <property type="protein sequence ID" value="RHJ24568.1"/>
    <property type="molecule type" value="Genomic_DNA"/>
</dbReference>